<evidence type="ECO:0000313" key="6">
    <source>
        <dbReference type="Proteomes" id="UP000710849"/>
    </source>
</evidence>
<keyword evidence="2" id="KW-0521">NADP</keyword>
<dbReference type="FunFam" id="3.40.50.720:FF:000905">
    <property type="entry name" value="Oxidoreductase, short chain dehydrogenase/reductase family, putative"/>
    <property type="match status" value="1"/>
</dbReference>
<dbReference type="GeneID" id="62146555"/>
<name>A0A9P5LWY9_9HELO</name>
<dbReference type="FunFam" id="3.40.50.720:FF:000245">
    <property type="entry name" value="Short chain dehydrogenase, putative"/>
    <property type="match status" value="1"/>
</dbReference>
<evidence type="ECO:0000256" key="1">
    <source>
        <dbReference type="ARBA" id="ARBA00006484"/>
    </source>
</evidence>
<dbReference type="Pfam" id="PF00106">
    <property type="entry name" value="adh_short"/>
    <property type="match status" value="1"/>
</dbReference>
<dbReference type="PRINTS" id="PR00081">
    <property type="entry name" value="GDHRDH"/>
</dbReference>
<evidence type="ECO:0000256" key="4">
    <source>
        <dbReference type="SAM" id="MobiDB-lite"/>
    </source>
</evidence>
<dbReference type="Pfam" id="PF13561">
    <property type="entry name" value="adh_short_C2"/>
    <property type="match status" value="1"/>
</dbReference>
<dbReference type="SUPFAM" id="SSF51735">
    <property type="entry name" value="NAD(P)-binding Rossmann-fold domains"/>
    <property type="match status" value="2"/>
</dbReference>
<reference evidence="5 6" key="1">
    <citation type="journal article" date="2020" name="Genome Biol. Evol.">
        <title>Comparative genomics of Sclerotiniaceae.</title>
        <authorList>
            <person name="Valero Jimenez C.A."/>
            <person name="Steentjes M."/>
            <person name="Scholten O.E."/>
            <person name="Van Kan J.A.L."/>
        </authorList>
    </citation>
    <scope>NUCLEOTIDE SEQUENCE [LARGE SCALE GENOMIC DNA]</scope>
    <source>
        <strain evidence="5 6">MUCL 94</strain>
    </source>
</reference>
<dbReference type="Proteomes" id="UP000710849">
    <property type="component" value="Unassembled WGS sequence"/>
</dbReference>
<evidence type="ECO:0000256" key="3">
    <source>
        <dbReference type="ARBA" id="ARBA00023002"/>
    </source>
</evidence>
<gene>
    <name evidence="5" type="ORF">EAE97_002966</name>
</gene>
<accession>A0A9P5LWY9</accession>
<comment type="caution">
    <text evidence="5">The sequence shown here is derived from an EMBL/GenBank/DDBJ whole genome shotgun (WGS) entry which is preliminary data.</text>
</comment>
<keyword evidence="3" id="KW-0560">Oxidoreductase</keyword>
<dbReference type="PANTHER" id="PTHR43008:SF4">
    <property type="entry name" value="CHAIN DEHYDROGENASE, PUTATIVE (AFU_ORTHOLOGUE AFUA_4G08710)-RELATED"/>
    <property type="match status" value="1"/>
</dbReference>
<proteinExistence type="inferred from homology"/>
<dbReference type="PANTHER" id="PTHR43008">
    <property type="entry name" value="BENZIL REDUCTASE"/>
    <property type="match status" value="1"/>
</dbReference>
<comment type="similarity">
    <text evidence="1">Belongs to the short-chain dehydrogenases/reductases (SDR) family.</text>
</comment>
<feature type="region of interest" description="Disordered" evidence="4">
    <location>
        <begin position="309"/>
        <end position="344"/>
    </location>
</feature>
<dbReference type="PROSITE" id="PS00061">
    <property type="entry name" value="ADH_SHORT"/>
    <property type="match status" value="1"/>
</dbReference>
<dbReference type="EMBL" id="RCSW01000005">
    <property type="protein sequence ID" value="KAF7949457.1"/>
    <property type="molecule type" value="Genomic_DNA"/>
</dbReference>
<dbReference type="InterPro" id="IPR036291">
    <property type="entry name" value="NAD(P)-bd_dom_sf"/>
</dbReference>
<dbReference type="AlphaFoldDB" id="A0A9P5LWY9"/>
<sequence length="610" mass="66036">MSYPPVPLPNGQNFTATLHNTTYPAIDSATKSDHSKHIVFISGASKGVGRATAISFAKAGAEGIAIGARSDLSSLETEIQEAAKAAGKTSPKVLSIKLDLLNHQSVKDAVQEVEKTFGRLDILINNAGYLAASQSIIDSDHDDWWQTFEVNIRGVYWMTRGFLPLMLKDGLKTIINVASTGANSLRPGASGYQTSKFALLRLTEFTMTEYAEQGLLAYCVHPGAVNTDMGKKLPAYLHKVLRDDPEVAGDSMCFLSQERREWLAGSHTAFYSQLSIKTEAAGVMSTLRNASRISIRYLRSNPRPLTRTFSVLPHLSSPPSQIRQPPPAPDAESAALKSGQPSTYLGTKKRLPEFNLVDKVVCVSGAGRGLGLVQAEALLEAGAKVYALDRLESPSPDFDRIAQRAKEELGTSLSYRRIDVRDVEGLNSIIEEIAQKEGRMDGLIAAAGIQQETPALEYSAKDVDLMMSVNVTGVFMTAQAVAKQMVKFGNGGSIVLIASMSGTVANRGLICPAYNASKSAVLQLARNLASEWGEHGIRVNTISPGYIVTAMVEELFKKFPERRTDWPKQNMLGRLSAPEEYRGAAVFLVSDASSFMTGADLRMDGGHSSW</sequence>
<dbReference type="CDD" id="cd05233">
    <property type="entry name" value="SDR_c"/>
    <property type="match status" value="1"/>
</dbReference>
<dbReference type="GO" id="GO:0016616">
    <property type="term" value="F:oxidoreductase activity, acting on the CH-OH group of donors, NAD or NADP as acceptor"/>
    <property type="evidence" value="ECO:0007669"/>
    <property type="project" value="UniProtKB-ARBA"/>
</dbReference>
<dbReference type="PRINTS" id="PR00080">
    <property type="entry name" value="SDRFAMILY"/>
</dbReference>
<dbReference type="Gene3D" id="3.40.50.720">
    <property type="entry name" value="NAD(P)-binding Rossmann-like Domain"/>
    <property type="match status" value="2"/>
</dbReference>
<evidence type="ECO:0000313" key="5">
    <source>
        <dbReference type="EMBL" id="KAF7949457.1"/>
    </source>
</evidence>
<dbReference type="InterPro" id="IPR020904">
    <property type="entry name" value="Sc_DH/Rdtase_CS"/>
</dbReference>
<dbReference type="GO" id="GO:0050664">
    <property type="term" value="F:oxidoreductase activity, acting on NAD(P)H, oxygen as acceptor"/>
    <property type="evidence" value="ECO:0007669"/>
    <property type="project" value="TreeGrafter"/>
</dbReference>
<evidence type="ECO:0000256" key="2">
    <source>
        <dbReference type="ARBA" id="ARBA00022857"/>
    </source>
</evidence>
<dbReference type="InterPro" id="IPR002347">
    <property type="entry name" value="SDR_fam"/>
</dbReference>
<protein>
    <submittedName>
        <fullName evidence="5">Uncharacterized protein</fullName>
    </submittedName>
</protein>
<organism evidence="5 6">
    <name type="scientific">Botrytis byssoidea</name>
    <dbReference type="NCBI Taxonomy" id="139641"/>
    <lineage>
        <taxon>Eukaryota</taxon>
        <taxon>Fungi</taxon>
        <taxon>Dikarya</taxon>
        <taxon>Ascomycota</taxon>
        <taxon>Pezizomycotina</taxon>
        <taxon>Leotiomycetes</taxon>
        <taxon>Helotiales</taxon>
        <taxon>Sclerotiniaceae</taxon>
        <taxon>Botrytis</taxon>
    </lineage>
</organism>
<keyword evidence="6" id="KW-1185">Reference proteome</keyword>
<dbReference type="RefSeq" id="XP_038735341.1">
    <property type="nucleotide sequence ID" value="XM_038873478.1"/>
</dbReference>